<dbReference type="Proteomes" id="UP000682733">
    <property type="component" value="Unassembled WGS sequence"/>
</dbReference>
<evidence type="ECO:0000313" key="10">
    <source>
        <dbReference type="EMBL" id="CAF4214843.1"/>
    </source>
</evidence>
<keyword evidence="6 8" id="KW-1133">Transmembrane helix</keyword>
<evidence type="ECO:0000256" key="5">
    <source>
        <dbReference type="ARBA" id="ARBA00022927"/>
    </source>
</evidence>
<dbReference type="AlphaFoldDB" id="A0A8S2FBL1"/>
<proteinExistence type="predicted"/>
<comment type="subcellular location">
    <subcellularLocation>
        <location evidence="1">Membrane</location>
        <topology evidence="1">Multi-pass membrane protein</topology>
    </subcellularLocation>
</comment>
<dbReference type="Proteomes" id="UP000677228">
    <property type="component" value="Unassembled WGS sequence"/>
</dbReference>
<organism evidence="9 11">
    <name type="scientific">Didymodactylos carnosus</name>
    <dbReference type="NCBI Taxonomy" id="1234261"/>
    <lineage>
        <taxon>Eukaryota</taxon>
        <taxon>Metazoa</taxon>
        <taxon>Spiralia</taxon>
        <taxon>Gnathifera</taxon>
        <taxon>Rotifera</taxon>
        <taxon>Eurotatoria</taxon>
        <taxon>Bdelloidea</taxon>
        <taxon>Philodinida</taxon>
        <taxon>Philodinidae</taxon>
        <taxon>Didymodactylos</taxon>
    </lineage>
</organism>
<evidence type="ECO:0000313" key="9">
    <source>
        <dbReference type="EMBL" id="CAF1410573.1"/>
    </source>
</evidence>
<evidence type="ECO:0008006" key="12">
    <source>
        <dbReference type="Google" id="ProtNLM"/>
    </source>
</evidence>
<dbReference type="EMBL" id="CAJOBA010048651">
    <property type="protein sequence ID" value="CAF4214843.1"/>
    <property type="molecule type" value="Genomic_DNA"/>
</dbReference>
<evidence type="ECO:0000256" key="3">
    <source>
        <dbReference type="ARBA" id="ARBA00022692"/>
    </source>
</evidence>
<dbReference type="Pfam" id="PF03169">
    <property type="entry name" value="OPT"/>
    <property type="match status" value="1"/>
</dbReference>
<keyword evidence="5" id="KW-0653">Protein transport</keyword>
<keyword evidence="4" id="KW-0571">Peptide transport</keyword>
<dbReference type="PANTHER" id="PTHR22601">
    <property type="entry name" value="ISP4 LIKE PROTEIN"/>
    <property type="match status" value="1"/>
</dbReference>
<sequence>MTTENISHIFKIDNRRQFENTDRSEQFIYTNELLQDTQTKFSAVEQSPFEEVAAIVPNTDDETMECSTFRSWTIGLLFTIIISIVNQFFFFRLNPLTIGSIIVQVLSLPLGKIMARFLPAKYIRIWKWQFSLNPGPFNTKEHTLITVMANTAYVGQYAMNVIVVYRIHYRQTMNHAIAIFFLISSQVIGYGLAGMTLLKSLLIHNLRFSTL</sequence>
<name>A0A8S2FBL1_9BILA</name>
<dbReference type="EMBL" id="CAJNOK010026900">
    <property type="protein sequence ID" value="CAF1410573.1"/>
    <property type="molecule type" value="Genomic_DNA"/>
</dbReference>
<dbReference type="NCBIfam" id="TIGR00728">
    <property type="entry name" value="OPT_sfam"/>
    <property type="match status" value="1"/>
</dbReference>
<dbReference type="GO" id="GO:0035673">
    <property type="term" value="F:oligopeptide transmembrane transporter activity"/>
    <property type="evidence" value="ECO:0007669"/>
    <property type="project" value="InterPro"/>
</dbReference>
<feature type="transmembrane region" description="Helical" evidence="8">
    <location>
        <begin position="72"/>
        <end position="90"/>
    </location>
</feature>
<accession>A0A8S2FBL1</accession>
<evidence type="ECO:0000256" key="6">
    <source>
        <dbReference type="ARBA" id="ARBA00022989"/>
    </source>
</evidence>
<dbReference type="InterPro" id="IPR004813">
    <property type="entry name" value="OPT"/>
</dbReference>
<gene>
    <name evidence="9" type="ORF">OVA965_LOCUS33352</name>
    <name evidence="10" type="ORF">TMI583_LOCUS34246</name>
</gene>
<evidence type="ECO:0000256" key="2">
    <source>
        <dbReference type="ARBA" id="ARBA00022448"/>
    </source>
</evidence>
<keyword evidence="3 8" id="KW-0812">Transmembrane</keyword>
<dbReference type="InterPro" id="IPR004648">
    <property type="entry name" value="Oligpept_transpt"/>
</dbReference>
<evidence type="ECO:0000313" key="11">
    <source>
        <dbReference type="Proteomes" id="UP000677228"/>
    </source>
</evidence>
<dbReference type="GO" id="GO:0016020">
    <property type="term" value="C:membrane"/>
    <property type="evidence" value="ECO:0007669"/>
    <property type="project" value="UniProtKB-SubCell"/>
</dbReference>
<evidence type="ECO:0000256" key="7">
    <source>
        <dbReference type="ARBA" id="ARBA00023136"/>
    </source>
</evidence>
<comment type="caution">
    <text evidence="9">The sequence shown here is derived from an EMBL/GenBank/DDBJ whole genome shotgun (WGS) entry which is preliminary data.</text>
</comment>
<evidence type="ECO:0000256" key="8">
    <source>
        <dbReference type="SAM" id="Phobius"/>
    </source>
</evidence>
<reference evidence="9" key="1">
    <citation type="submission" date="2021-02" db="EMBL/GenBank/DDBJ databases">
        <authorList>
            <person name="Nowell W R."/>
        </authorList>
    </citation>
    <scope>NUCLEOTIDE SEQUENCE</scope>
</reference>
<evidence type="ECO:0000256" key="4">
    <source>
        <dbReference type="ARBA" id="ARBA00022856"/>
    </source>
</evidence>
<dbReference type="GO" id="GO:0015031">
    <property type="term" value="P:protein transport"/>
    <property type="evidence" value="ECO:0007669"/>
    <property type="project" value="UniProtKB-KW"/>
</dbReference>
<feature type="transmembrane region" description="Helical" evidence="8">
    <location>
        <begin position="176"/>
        <end position="198"/>
    </location>
</feature>
<keyword evidence="7 8" id="KW-0472">Membrane</keyword>
<evidence type="ECO:0000256" key="1">
    <source>
        <dbReference type="ARBA" id="ARBA00004141"/>
    </source>
</evidence>
<protein>
    <recommendedName>
        <fullName evidence="12">Oligopeptide transporter</fullName>
    </recommendedName>
</protein>
<keyword evidence="2" id="KW-0813">Transport</keyword>